<dbReference type="SUPFAM" id="SSF53098">
    <property type="entry name" value="Ribonuclease H-like"/>
    <property type="match status" value="1"/>
</dbReference>
<reference evidence="4 5" key="1">
    <citation type="submission" date="2016-03" db="EMBL/GenBank/DDBJ databases">
        <authorList>
            <person name="Zhang H."/>
            <person name="Liu R."/>
            <person name="Wang M."/>
            <person name="Wang H."/>
            <person name="Wang L."/>
            <person name="Song L."/>
        </authorList>
    </citation>
    <scope>NUCLEOTIDE SEQUENCE [LARGE SCALE GENOMIC DNA]</scope>
    <source>
        <strain evidence="4 5">DSM 16099</strain>
    </source>
</reference>
<keyword evidence="1" id="KW-0175">Coiled coil</keyword>
<evidence type="ECO:0000256" key="2">
    <source>
        <dbReference type="SAM" id="MobiDB-lite"/>
    </source>
</evidence>
<dbReference type="PROSITE" id="PS50994">
    <property type="entry name" value="INTEGRASE"/>
    <property type="match status" value="1"/>
</dbReference>
<dbReference type="InterPro" id="IPR001584">
    <property type="entry name" value="Integrase_cat-core"/>
</dbReference>
<gene>
    <name evidence="4" type="ORF">A2I96_17880</name>
</gene>
<accession>A0ABD4EMP5</accession>
<sequence length="556" mass="65099">MREELDEKHIKSIVREFHECDSPIPITDCWTEYRNKHQCDPVYDQFTGEFLKYEERKGELFISKYQFFEFAYSLTSDNRHRVLKAQGLFDEYNKNIKGLSGEIHDIFGDAPGDYQVDETPLAIELVDEFDRNRRLGRPTCYSVIDMFSRAWVGLLLTFAKPSAHTAREIIFISCRNKEVFCKEIGVKLNEPWLPEGKPARIIVDNAEFASALTDAFSADANIEVLFNKEGNSQEKGLVERRHKTLEEFLFGRIPGAISKKYVRSYLARRVRRNAVLNIRELYQILIDFITRFNKFYPLRTLPLSKEMKEDGVKNVPNQKWLWGLVHRAGDLQSVDEDELFMQLLESAQVTVKRDGLFLQGRYIRTFKKRRTSQGLHYTCDWALRNFVYEKEIGKTYDCKFMRYSMSRIWIVTDFGFQEAVLHPNDASFEWWSAECIQDKKIEEATENEVQMDQYHQEQSKTVANAKAKVNDAKKEQDQITVNAANTQDMSLNRAQAIDREIVGSKEQLNKFTNQNYQEEQDIDESSPEKVQIKDSLTNQRASLFAEKARMNRRRRG</sequence>
<organism evidence="4 5">
    <name type="scientific">Pseudoalteromonas tetraodonis</name>
    <dbReference type="NCBI Taxonomy" id="43659"/>
    <lineage>
        <taxon>Bacteria</taxon>
        <taxon>Pseudomonadati</taxon>
        <taxon>Pseudomonadota</taxon>
        <taxon>Gammaproteobacteria</taxon>
        <taxon>Alteromonadales</taxon>
        <taxon>Pseudoalteromonadaceae</taxon>
        <taxon>Pseudoalteromonas</taxon>
    </lineage>
</organism>
<evidence type="ECO:0000256" key="1">
    <source>
        <dbReference type="SAM" id="Coils"/>
    </source>
</evidence>
<evidence type="ECO:0000259" key="3">
    <source>
        <dbReference type="PROSITE" id="PS50994"/>
    </source>
</evidence>
<dbReference type="AlphaFoldDB" id="A0ABD4EMP5"/>
<dbReference type="EMBL" id="LVCN01000047">
    <property type="protein sequence ID" value="KYL32373.1"/>
    <property type="molecule type" value="Genomic_DNA"/>
</dbReference>
<protein>
    <recommendedName>
        <fullName evidence="3">Integrase catalytic domain-containing protein</fullName>
    </recommendedName>
</protein>
<feature type="region of interest" description="Disordered" evidence="2">
    <location>
        <begin position="517"/>
        <end position="556"/>
    </location>
</feature>
<dbReference type="InterPro" id="IPR012337">
    <property type="entry name" value="RNaseH-like_sf"/>
</dbReference>
<feature type="coiled-coil region" evidence="1">
    <location>
        <begin position="455"/>
        <end position="482"/>
    </location>
</feature>
<name>A0ABD4EMP5_9GAMM</name>
<evidence type="ECO:0000313" key="5">
    <source>
        <dbReference type="Proteomes" id="UP000075763"/>
    </source>
</evidence>
<proteinExistence type="predicted"/>
<feature type="domain" description="Integrase catalytic" evidence="3">
    <location>
        <begin position="107"/>
        <end position="305"/>
    </location>
</feature>
<comment type="caution">
    <text evidence="4">The sequence shown here is derived from an EMBL/GenBank/DDBJ whole genome shotgun (WGS) entry which is preliminary data.</text>
</comment>
<dbReference type="Gene3D" id="3.30.420.10">
    <property type="entry name" value="Ribonuclease H-like superfamily/Ribonuclease H"/>
    <property type="match status" value="1"/>
</dbReference>
<dbReference type="InterPro" id="IPR036397">
    <property type="entry name" value="RNaseH_sf"/>
</dbReference>
<dbReference type="Proteomes" id="UP000075763">
    <property type="component" value="Unassembled WGS sequence"/>
</dbReference>
<evidence type="ECO:0000313" key="4">
    <source>
        <dbReference type="EMBL" id="KYL32373.1"/>
    </source>
</evidence>